<evidence type="ECO:0000313" key="5">
    <source>
        <dbReference type="Proteomes" id="UP000605361"/>
    </source>
</evidence>
<dbReference type="GO" id="GO:0071949">
    <property type="term" value="F:FAD binding"/>
    <property type="evidence" value="ECO:0007669"/>
    <property type="project" value="InterPro"/>
</dbReference>
<keyword evidence="5" id="KW-1185">Reference proteome</keyword>
<accession>A0A931A4Z9</accession>
<dbReference type="RefSeq" id="WP_195895359.1">
    <property type="nucleotide sequence ID" value="NZ_JADOGI010000026.1"/>
</dbReference>
<evidence type="ECO:0000256" key="2">
    <source>
        <dbReference type="ARBA" id="ARBA00023033"/>
    </source>
</evidence>
<dbReference type="GO" id="GO:0004497">
    <property type="term" value="F:monooxygenase activity"/>
    <property type="evidence" value="ECO:0007669"/>
    <property type="project" value="UniProtKB-KW"/>
</dbReference>
<dbReference type="InterPro" id="IPR002938">
    <property type="entry name" value="FAD-bd"/>
</dbReference>
<feature type="non-terminal residue" evidence="4">
    <location>
        <position position="375"/>
    </location>
</feature>
<dbReference type="Pfam" id="PF01494">
    <property type="entry name" value="FAD_binding_3"/>
    <property type="match status" value="2"/>
</dbReference>
<evidence type="ECO:0000256" key="1">
    <source>
        <dbReference type="ARBA" id="ARBA00023002"/>
    </source>
</evidence>
<dbReference type="PRINTS" id="PR00420">
    <property type="entry name" value="RNGMNOXGNASE"/>
</dbReference>
<keyword evidence="2 4" id="KW-0503">Monooxygenase</keyword>
<dbReference type="InterPro" id="IPR036188">
    <property type="entry name" value="FAD/NAD-bd_sf"/>
</dbReference>
<dbReference type="AlphaFoldDB" id="A0A931A4Z9"/>
<dbReference type="PANTHER" id="PTHR13789:SF309">
    <property type="entry name" value="PUTATIVE (AFU_ORTHOLOGUE AFUA_6G14510)-RELATED"/>
    <property type="match status" value="1"/>
</dbReference>
<name>A0A931A4Z9_9ACTN</name>
<evidence type="ECO:0000259" key="3">
    <source>
        <dbReference type="Pfam" id="PF01494"/>
    </source>
</evidence>
<protein>
    <submittedName>
        <fullName evidence="4">FAD-dependent monooxygenase</fullName>
    </submittedName>
</protein>
<feature type="domain" description="FAD-binding" evidence="3">
    <location>
        <begin position="2"/>
        <end position="160"/>
    </location>
</feature>
<feature type="domain" description="FAD-binding" evidence="3">
    <location>
        <begin position="267"/>
        <end position="327"/>
    </location>
</feature>
<keyword evidence="1" id="KW-0560">Oxidoreductase</keyword>
<dbReference type="EMBL" id="JADOGI010000026">
    <property type="protein sequence ID" value="MBF8186387.1"/>
    <property type="molecule type" value="Genomic_DNA"/>
</dbReference>
<dbReference type="Proteomes" id="UP000605361">
    <property type="component" value="Unassembled WGS sequence"/>
</dbReference>
<proteinExistence type="predicted"/>
<evidence type="ECO:0000313" key="4">
    <source>
        <dbReference type="EMBL" id="MBF8186387.1"/>
    </source>
</evidence>
<dbReference type="PANTHER" id="PTHR13789">
    <property type="entry name" value="MONOOXYGENASE"/>
    <property type="match status" value="1"/>
</dbReference>
<reference evidence="4" key="1">
    <citation type="submission" date="2020-11" db="EMBL/GenBank/DDBJ databases">
        <title>Whole-genome analyses of Nonomuraea sp. K274.</title>
        <authorList>
            <person name="Veyisoglu A."/>
        </authorList>
    </citation>
    <scope>NUCLEOTIDE SEQUENCE</scope>
    <source>
        <strain evidence="4">K274</strain>
    </source>
</reference>
<organism evidence="4 5">
    <name type="scientific">Nonomuraea cypriaca</name>
    <dbReference type="NCBI Taxonomy" id="1187855"/>
    <lineage>
        <taxon>Bacteria</taxon>
        <taxon>Bacillati</taxon>
        <taxon>Actinomycetota</taxon>
        <taxon>Actinomycetes</taxon>
        <taxon>Streptosporangiales</taxon>
        <taxon>Streptosporangiaceae</taxon>
        <taxon>Nonomuraea</taxon>
    </lineage>
</organism>
<comment type="caution">
    <text evidence="4">The sequence shown here is derived from an EMBL/GenBank/DDBJ whole genome shotgun (WGS) entry which is preliminary data.</text>
</comment>
<gene>
    <name evidence="4" type="ORF">ITP53_11645</name>
</gene>
<dbReference type="Gene3D" id="3.50.50.60">
    <property type="entry name" value="FAD/NAD(P)-binding domain"/>
    <property type="match status" value="1"/>
</dbReference>
<dbReference type="InterPro" id="IPR050493">
    <property type="entry name" value="FAD-dep_Monooxygenase_BioMet"/>
</dbReference>
<dbReference type="SUPFAM" id="SSF51905">
    <property type="entry name" value="FAD/NAD(P)-binding domain"/>
    <property type="match status" value="1"/>
</dbReference>
<sequence>MKAVVIGGGLGGLTCAAALQRAGCEVTLFERAQRFEQVGAGITIGPNALRALDTLGIGERVRALSAMQGDVAMRRSNGTVLIRTSGAAATARYGDPTVVLPRPVLIDLLATLLPASCLVLGTEVRSCGADAGMVRTDDGMHEADLVVAADGIWSRTRAALFPGHPDPVFTGMTAWRFITDRPPGSRVAGQFLGRGLEVGVMPMAHDKIYCYAGAPAAPGHTAPDEKAELLRLFGGWVAPVPELIRAAAPESVLRNDVYSLDTPLPALHKGRTALIGDAAHPMMPSLGQGGNQAIEDAIVLAHHVTHGEGLEGYTRARRERTAEIVRKSRALGRMALLSNPAAVALRDAGLWLAGRRGGDSLLKHGDAVSSWRPPG</sequence>